<name>A0A8D8YFJ2_9HEMI</name>
<evidence type="ECO:0000313" key="1">
    <source>
        <dbReference type="EMBL" id="CAG6727795.1"/>
    </source>
</evidence>
<organism evidence="1">
    <name type="scientific">Cacopsylla melanoneura</name>
    <dbReference type="NCBI Taxonomy" id="428564"/>
    <lineage>
        <taxon>Eukaryota</taxon>
        <taxon>Metazoa</taxon>
        <taxon>Ecdysozoa</taxon>
        <taxon>Arthropoda</taxon>
        <taxon>Hexapoda</taxon>
        <taxon>Insecta</taxon>
        <taxon>Pterygota</taxon>
        <taxon>Neoptera</taxon>
        <taxon>Paraneoptera</taxon>
        <taxon>Hemiptera</taxon>
        <taxon>Sternorrhyncha</taxon>
        <taxon>Psylloidea</taxon>
        <taxon>Psyllidae</taxon>
        <taxon>Psyllinae</taxon>
        <taxon>Cacopsylla</taxon>
    </lineage>
</organism>
<proteinExistence type="predicted"/>
<dbReference type="EMBL" id="HBUF01374755">
    <property type="protein sequence ID" value="CAG6727795.1"/>
    <property type="molecule type" value="Transcribed_RNA"/>
</dbReference>
<sequence length="117" mass="13458">MDGMIPPNPHLKPLEYLNPEPVAPEYSVREYYERFALELEEQDWTPDPTPTYSYVWNQHNMRHHSLIPPLSCIQSCTNIPSHHPQQMNRGTTNQRTAEQTTPAAVTTMQTTAITVNL</sequence>
<reference evidence="1" key="1">
    <citation type="submission" date="2021-05" db="EMBL/GenBank/DDBJ databases">
        <authorList>
            <person name="Alioto T."/>
            <person name="Alioto T."/>
            <person name="Gomez Garrido J."/>
        </authorList>
    </citation>
    <scope>NUCLEOTIDE SEQUENCE</scope>
</reference>
<dbReference type="EMBL" id="HBUF01374756">
    <property type="protein sequence ID" value="CAG6727796.1"/>
    <property type="molecule type" value="Transcribed_RNA"/>
</dbReference>
<protein>
    <submittedName>
        <fullName evidence="1">Uncharacterized protein</fullName>
    </submittedName>
</protein>
<dbReference type="AlphaFoldDB" id="A0A8D8YFJ2"/>
<accession>A0A8D8YFJ2</accession>